<dbReference type="Pfam" id="PF00535">
    <property type="entry name" value="Glycos_transf_2"/>
    <property type="match status" value="1"/>
</dbReference>
<dbReference type="Pfam" id="PF14307">
    <property type="entry name" value="Glyco_tran_WbsX"/>
    <property type="match status" value="1"/>
</dbReference>
<protein>
    <recommendedName>
        <fullName evidence="1">Glycosyltransferase 2-like domain-containing protein</fullName>
    </recommendedName>
</protein>
<dbReference type="Proteomes" id="UP000036449">
    <property type="component" value="Unassembled WGS sequence"/>
</dbReference>
<comment type="caution">
    <text evidence="2">The sequence shown here is derived from an EMBL/GenBank/DDBJ whole genome shotgun (WGS) entry which is preliminary data.</text>
</comment>
<accession>A0A0J6SL66</accession>
<keyword evidence="3" id="KW-1185">Reference proteome</keyword>
<reference evidence="2 3" key="1">
    <citation type="submission" date="2015-03" db="EMBL/GenBank/DDBJ databases">
        <title>Genome sequencing of Methylobacterium tarhaniae DSM 25844.</title>
        <authorList>
            <person name="Chaudhry V."/>
            <person name="Patil P.B."/>
        </authorList>
    </citation>
    <scope>NUCLEOTIDE SEQUENCE [LARGE SCALE GENOMIC DNA]</scope>
    <source>
        <strain evidence="2 3">DSM 25844</strain>
    </source>
</reference>
<gene>
    <name evidence="2" type="ORF">VQ03_23520</name>
</gene>
<dbReference type="PANTHER" id="PTHR41244:SF1">
    <property type="entry name" value="GLYCOSYLTRANSFERASE"/>
    <property type="match status" value="1"/>
</dbReference>
<dbReference type="Gene3D" id="3.20.20.80">
    <property type="entry name" value="Glycosidases"/>
    <property type="match status" value="1"/>
</dbReference>
<evidence type="ECO:0000259" key="1">
    <source>
        <dbReference type="Pfam" id="PF00535"/>
    </source>
</evidence>
<dbReference type="CDD" id="cd11579">
    <property type="entry name" value="Glyco_tran_WbsX"/>
    <property type="match status" value="1"/>
</dbReference>
<feature type="domain" description="Glycosyltransferase 2-like" evidence="1">
    <location>
        <begin position="966"/>
        <end position="1081"/>
    </location>
</feature>
<dbReference type="Gene3D" id="3.40.50.2000">
    <property type="entry name" value="Glycogen Phosphorylase B"/>
    <property type="match status" value="2"/>
</dbReference>
<evidence type="ECO:0000313" key="2">
    <source>
        <dbReference type="EMBL" id="KMO34367.1"/>
    </source>
</evidence>
<evidence type="ECO:0000313" key="3">
    <source>
        <dbReference type="Proteomes" id="UP000036449"/>
    </source>
</evidence>
<proteinExistence type="predicted"/>
<dbReference type="EMBL" id="LABZ01000182">
    <property type="protein sequence ID" value="KMO34367.1"/>
    <property type="molecule type" value="Genomic_DNA"/>
</dbReference>
<dbReference type="CDD" id="cd03801">
    <property type="entry name" value="GT4_PimA-like"/>
    <property type="match status" value="1"/>
</dbReference>
<dbReference type="Pfam" id="PF13692">
    <property type="entry name" value="Glyco_trans_1_4"/>
    <property type="match status" value="1"/>
</dbReference>
<dbReference type="PATRIC" id="fig|1187852.3.peg.2350"/>
<organism evidence="2 3">
    <name type="scientific">Methylobacterium tarhaniae</name>
    <dbReference type="NCBI Taxonomy" id="1187852"/>
    <lineage>
        <taxon>Bacteria</taxon>
        <taxon>Pseudomonadati</taxon>
        <taxon>Pseudomonadota</taxon>
        <taxon>Alphaproteobacteria</taxon>
        <taxon>Hyphomicrobiales</taxon>
        <taxon>Methylobacteriaceae</taxon>
        <taxon>Methylobacterium</taxon>
    </lineage>
</organism>
<dbReference type="Gene3D" id="3.90.550.10">
    <property type="entry name" value="Spore Coat Polysaccharide Biosynthesis Protein SpsA, Chain A"/>
    <property type="match status" value="1"/>
</dbReference>
<dbReference type="SUPFAM" id="SSF53448">
    <property type="entry name" value="Nucleotide-diphospho-sugar transferases"/>
    <property type="match status" value="1"/>
</dbReference>
<dbReference type="SUPFAM" id="SSF53756">
    <property type="entry name" value="UDP-Glycosyltransferase/glycogen phosphorylase"/>
    <property type="match status" value="1"/>
</dbReference>
<dbReference type="InterPro" id="IPR032719">
    <property type="entry name" value="WbsX"/>
</dbReference>
<name>A0A0J6SL66_9HYPH</name>
<dbReference type="InterPro" id="IPR001173">
    <property type="entry name" value="Glyco_trans_2-like"/>
</dbReference>
<sequence>MAALLREGDVPDPASLGEQFQVIAESQAFDPIWYVETYPDIGQAPINPLFHYLVAGEAEGRRPSYYFDQNVVRQAMASDIPSGTSILFTYLTAPDLYDTATGIHFDGQWHRAAYELARDQNPLAHFMKRRQSTNPNAYFDVKYYVTRYPDVAGVPDKYVHFAEWGVREKRFPSPKFNPIFYYQTYLAGRQSENAFYHFLTVGRHQGAMPAPTQDHLTGASQVRVFSDPGEHFEAEQVPLPAGITTDIKTFAFYLAQFHAIPENDLFWGTGFTEWRNIARGQPRFAGHYQPRVPRDLGFYNLTDPTAIRRQVAAALAAGITGFCYYFYWFNGRRVLERPLDAFVADPELQMPFCLLWANENWTRRWDGQENDVLLRQDYDPAQDDDLADCLAGYMRSNRYYRIGGRPLFFIYRPGIIPNAHDFFRRLRAALTEKLGVEPIIFQTQAFGDNDPRVYGLDGAVEFPPHKLANHCQDYAKQQHVLDWNFSGQVFRYDEFVNASLSEPPSEFPLIKTVIPMWDNDARKQGAGLCVHGSTPRAFGDWFSSLCERARKNPVLGEKLVFINAWNEWCEGTYLEPDVHHGWAYLNELTRRLDVAASSDARSGREKIVLVGHDAFPSGAQFLLLSIAKQLKFGFGIDIVVLLLGDGALLDQYRQCAEVHVLGTEDPSAHLMRLKRRGYERALVNTSASGRIVPWLKQHDFTIVALVHELPSLIAAYHLQESCERIVEHADKVVFAADYVRQGLSEVVGRPITNGIVRPQGLYAPVGTAAGDRDIKQELGLSPETRVVLGVGYADLRKGIDVFASFARQYHEAGENVAFIWAGALDPSIARWIGGDVVRRTTPNLHLVGHQKDVRPYFAVADALFLSSREDPFPTVVLEALAAGIGVIGFEACGGFNELLEDERLGCSIPFGDFRAFHDAFARLSGRESRTSPLAEIRRNVVRDRFDWRDYCFELVQMLNPAVQKLSVVVPNYNYAHHLEQRLSSIFEQTYPIYELIVLDDASSDSSLAVIEKIRAESGRHMTVIASKTNSGSVFRQWRAGLQAARGDLLWIAEADDASLPVFAERLCAAIAQDKRSVLAFSDSGAIDQAGEMMYESYKGYYSEYGDHGLDNDGCFSAHEFLKRFLSVRNCILNVSAVVWRAEALRQAFERLGDRAFALRCGGDWRIYVEACREGGRICYDAQALNRHRRHSASVTGALSHRDHLDEIRSVHAAVCEILSGDEAVRSDIMAYERKLAVMWNMEETV</sequence>
<dbReference type="AlphaFoldDB" id="A0A0J6SL66"/>
<dbReference type="PANTHER" id="PTHR41244">
    <property type="entry name" value="RHAMNAN SYNTHESIS F"/>
    <property type="match status" value="1"/>
</dbReference>
<dbReference type="InterPro" id="IPR029044">
    <property type="entry name" value="Nucleotide-diphossugar_trans"/>
</dbReference>